<proteinExistence type="predicted"/>
<feature type="domain" description="Cytochrome c7-like" evidence="2">
    <location>
        <begin position="113"/>
        <end position="173"/>
    </location>
</feature>
<dbReference type="AlphaFoldDB" id="A0A974PVT6"/>
<dbReference type="NCBIfam" id="TIGR04257">
    <property type="entry name" value="nanowire_3heme"/>
    <property type="match status" value="1"/>
</dbReference>
<evidence type="ECO:0000256" key="1">
    <source>
        <dbReference type="SAM" id="MobiDB-lite"/>
    </source>
</evidence>
<keyword evidence="4" id="KW-1185">Reference proteome</keyword>
<dbReference type="Proteomes" id="UP000663444">
    <property type="component" value="Chromosome"/>
</dbReference>
<organism evidence="3 4">
    <name type="scientific">Azospira restricta</name>
    <dbReference type="NCBI Taxonomy" id="404405"/>
    <lineage>
        <taxon>Bacteria</taxon>
        <taxon>Pseudomonadati</taxon>
        <taxon>Pseudomonadota</taxon>
        <taxon>Betaproteobacteria</taxon>
        <taxon>Rhodocyclales</taxon>
        <taxon>Rhodocyclaceae</taxon>
        <taxon>Azospira</taxon>
    </lineage>
</organism>
<evidence type="ECO:0000313" key="4">
    <source>
        <dbReference type="Proteomes" id="UP000663444"/>
    </source>
</evidence>
<gene>
    <name evidence="3" type="ORF">IWH25_11515</name>
</gene>
<dbReference type="EMBL" id="CP064781">
    <property type="protein sequence ID" value="QRJ62414.1"/>
    <property type="molecule type" value="Genomic_DNA"/>
</dbReference>
<dbReference type="SUPFAM" id="SSF48695">
    <property type="entry name" value="Multiheme cytochromes"/>
    <property type="match status" value="1"/>
</dbReference>
<protein>
    <recommendedName>
        <fullName evidence="2">Cytochrome c7-like domain-containing protein</fullName>
    </recommendedName>
</protein>
<feature type="region of interest" description="Disordered" evidence="1">
    <location>
        <begin position="180"/>
        <end position="199"/>
    </location>
</feature>
<sequence>MQASISRVKRHLSRWLAGSLLGLLAAGTVFAGNWLPIAKDGVHDPRSPAAKQLQEPQEALSRLTPDTTGNQVRWVQSLEKGEINPREKLFPQTEVKKLDQDILLNLKGGMPIVRFPHKQHTEWLDCSNCHDHLFERETGKTKISMFNILQGEQCGVCHGAVAFPLTECYRCHSVTRPGQTKNLPTHMNPQFHMPGRKGP</sequence>
<accession>A0A974PVT6</accession>
<dbReference type="KEGG" id="ares:IWH25_11515"/>
<dbReference type="Pfam" id="PF14522">
    <property type="entry name" value="Cytochrome_C7"/>
    <property type="match status" value="1"/>
</dbReference>
<dbReference type="InterPro" id="IPR029467">
    <property type="entry name" value="Cyt_c7-like"/>
</dbReference>
<evidence type="ECO:0000313" key="3">
    <source>
        <dbReference type="EMBL" id="QRJ62414.1"/>
    </source>
</evidence>
<evidence type="ECO:0000259" key="2">
    <source>
        <dbReference type="Pfam" id="PF14522"/>
    </source>
</evidence>
<dbReference type="InterPro" id="IPR036280">
    <property type="entry name" value="Multihaem_cyt_sf"/>
</dbReference>
<dbReference type="InterPro" id="IPR026352">
    <property type="entry name" value="Nanowire_3heme"/>
</dbReference>
<dbReference type="Gene3D" id="3.90.10.10">
    <property type="entry name" value="Cytochrome C3"/>
    <property type="match status" value="1"/>
</dbReference>
<reference evidence="3" key="1">
    <citation type="submission" date="2020-11" db="EMBL/GenBank/DDBJ databases">
        <title>Azospira restricta DSM 18626 genome sequence.</title>
        <authorList>
            <person name="Moe W.M."/>
        </authorList>
    </citation>
    <scope>NUCLEOTIDE SEQUENCE</scope>
    <source>
        <strain evidence="3">DSM 18626</strain>
    </source>
</reference>
<name>A0A974PVT6_9RHOO</name>